<dbReference type="Pfam" id="PF00302">
    <property type="entry name" value="CAT"/>
    <property type="match status" value="1"/>
</dbReference>
<dbReference type="Proteomes" id="UP000824260">
    <property type="component" value="Unassembled WGS sequence"/>
</dbReference>
<name>A0A9D0ZPJ0_9FIRM</name>
<dbReference type="SMART" id="SM01059">
    <property type="entry name" value="CAT"/>
    <property type="match status" value="1"/>
</dbReference>
<dbReference type="PANTHER" id="PTHR38474:SF1">
    <property type="entry name" value="SLR0299 PROTEIN"/>
    <property type="match status" value="1"/>
</dbReference>
<reference evidence="1" key="2">
    <citation type="journal article" date="2021" name="PeerJ">
        <title>Extensive microbial diversity within the chicken gut microbiome revealed by metagenomics and culture.</title>
        <authorList>
            <person name="Gilroy R."/>
            <person name="Ravi A."/>
            <person name="Getino M."/>
            <person name="Pursley I."/>
            <person name="Horton D.L."/>
            <person name="Alikhan N.F."/>
            <person name="Baker D."/>
            <person name="Gharbi K."/>
            <person name="Hall N."/>
            <person name="Watson M."/>
            <person name="Adriaenssens E.M."/>
            <person name="Foster-Nyarko E."/>
            <person name="Jarju S."/>
            <person name="Secka A."/>
            <person name="Antonio M."/>
            <person name="Oren A."/>
            <person name="Chaudhuri R.R."/>
            <person name="La Ragione R."/>
            <person name="Hildebrand F."/>
            <person name="Pallen M.J."/>
        </authorList>
    </citation>
    <scope>NUCLEOTIDE SEQUENCE</scope>
    <source>
        <strain evidence="1">ChiSjej6B24-2974</strain>
    </source>
</reference>
<organism evidence="1 2">
    <name type="scientific">Candidatus Pullichristensenella stercorigallinarum</name>
    <dbReference type="NCBI Taxonomy" id="2840909"/>
    <lineage>
        <taxon>Bacteria</taxon>
        <taxon>Bacillati</taxon>
        <taxon>Bacillota</taxon>
        <taxon>Clostridia</taxon>
        <taxon>Candidatus Pullichristensenella</taxon>
    </lineage>
</organism>
<reference evidence="1" key="1">
    <citation type="submission" date="2020-10" db="EMBL/GenBank/DDBJ databases">
        <authorList>
            <person name="Gilroy R."/>
        </authorList>
    </citation>
    <scope>NUCLEOTIDE SEQUENCE</scope>
    <source>
        <strain evidence="1">ChiSjej6B24-2974</strain>
    </source>
</reference>
<evidence type="ECO:0000313" key="2">
    <source>
        <dbReference type="Proteomes" id="UP000824260"/>
    </source>
</evidence>
<dbReference type="EMBL" id="DVFZ01000094">
    <property type="protein sequence ID" value="HIQ83281.1"/>
    <property type="molecule type" value="Genomic_DNA"/>
</dbReference>
<accession>A0A9D0ZPJ0</accession>
<proteinExistence type="predicted"/>
<dbReference type="AlphaFoldDB" id="A0A9D0ZPJ0"/>
<dbReference type="SUPFAM" id="SSF52777">
    <property type="entry name" value="CoA-dependent acyltransferases"/>
    <property type="match status" value="1"/>
</dbReference>
<protein>
    <submittedName>
        <fullName evidence="1">Chloramphenicol acetyltransferase</fullName>
    </submittedName>
</protein>
<evidence type="ECO:0000313" key="1">
    <source>
        <dbReference type="EMBL" id="HIQ83281.1"/>
    </source>
</evidence>
<dbReference type="PANTHER" id="PTHR38474">
    <property type="entry name" value="SLR0299 PROTEIN"/>
    <property type="match status" value="1"/>
</dbReference>
<dbReference type="GO" id="GO:0008811">
    <property type="term" value="F:chloramphenicol O-acetyltransferase activity"/>
    <property type="evidence" value="ECO:0007669"/>
    <property type="project" value="InterPro"/>
</dbReference>
<sequence length="212" mass="23958">MSYKFIDMETYKRRAHFDYFCGLAYPYVGLTANVEITGLLAKVKAEKLPFFLTVCYCVSRAANGVAEFRQRIVDGKIIEFSHCPTSHTVALADETYCYCTLRADMPFAQYIPYALREQEKARQQGGIDETADEATDKLFISTLPWLSYTSLVQPTPFPADSNPRITWGKYFTQGEKVLLPVSVLCHHALVDGAQIARFYQALTKEMACLCAQ</sequence>
<gene>
    <name evidence="1" type="ORF">IAA52_09295</name>
</gene>
<dbReference type="InterPro" id="IPR023213">
    <property type="entry name" value="CAT-like_dom_sf"/>
</dbReference>
<comment type="caution">
    <text evidence="1">The sequence shown here is derived from an EMBL/GenBank/DDBJ whole genome shotgun (WGS) entry which is preliminary data.</text>
</comment>
<dbReference type="Gene3D" id="3.30.559.10">
    <property type="entry name" value="Chloramphenicol acetyltransferase-like domain"/>
    <property type="match status" value="1"/>
</dbReference>
<dbReference type="InterPro" id="IPR001707">
    <property type="entry name" value="Cmp_AcTrfase"/>
</dbReference>